<evidence type="ECO:0000313" key="6">
    <source>
        <dbReference type="Proteomes" id="UP000006546"/>
    </source>
</evidence>
<dbReference type="GO" id="GO:0051536">
    <property type="term" value="F:iron-sulfur cluster binding"/>
    <property type="evidence" value="ECO:0007669"/>
    <property type="project" value="UniProtKB-KW"/>
</dbReference>
<keyword evidence="6" id="KW-1185">Reference proteome</keyword>
<dbReference type="EMBL" id="CP002696">
    <property type="protein sequence ID" value="AEE17232.1"/>
    <property type="molecule type" value="Genomic_DNA"/>
</dbReference>
<dbReference type="RefSeq" id="WP_013758936.1">
    <property type="nucleotide sequence ID" value="NC_015500.1"/>
</dbReference>
<dbReference type="PROSITE" id="PS00198">
    <property type="entry name" value="4FE4S_FER_1"/>
    <property type="match status" value="1"/>
</dbReference>
<dbReference type="KEGG" id="tbe:Trebr_1812"/>
<proteinExistence type="predicted"/>
<gene>
    <name evidence="5" type="ordered locus">Trebr_1812</name>
</gene>
<dbReference type="eggNOG" id="COG1035">
    <property type="taxonomic scope" value="Bacteria"/>
</dbReference>
<feature type="domain" description="4Fe-4S ferredoxin-type" evidence="4">
    <location>
        <begin position="36"/>
        <end position="66"/>
    </location>
</feature>
<evidence type="ECO:0000256" key="3">
    <source>
        <dbReference type="ARBA" id="ARBA00023014"/>
    </source>
</evidence>
<protein>
    <submittedName>
        <fullName evidence="5">4Fe-4S ferredoxin iron-sulfur binding domain-containing protein</fullName>
    </submittedName>
</protein>
<accession>F4LIK7</accession>
<dbReference type="SUPFAM" id="SSF54862">
    <property type="entry name" value="4Fe-4S ferredoxins"/>
    <property type="match status" value="1"/>
</dbReference>
<feature type="domain" description="4Fe-4S ferredoxin-type" evidence="4">
    <location>
        <begin position="2"/>
        <end position="31"/>
    </location>
</feature>
<dbReference type="InterPro" id="IPR007525">
    <property type="entry name" value="FrhB_FdhB_C"/>
</dbReference>
<dbReference type="Pfam" id="PF04432">
    <property type="entry name" value="FrhB_FdhB_C"/>
    <property type="match status" value="1"/>
</dbReference>
<keyword evidence="3" id="KW-0411">Iron-sulfur</keyword>
<organism evidence="5 6">
    <name type="scientific">Treponema brennaborense (strain DSM 12168 / CIP 105900 / DD5/3)</name>
    <dbReference type="NCBI Taxonomy" id="906968"/>
    <lineage>
        <taxon>Bacteria</taxon>
        <taxon>Pseudomonadati</taxon>
        <taxon>Spirochaetota</taxon>
        <taxon>Spirochaetia</taxon>
        <taxon>Spirochaetales</taxon>
        <taxon>Treponemataceae</taxon>
        <taxon>Treponema</taxon>
    </lineage>
</organism>
<dbReference type="OrthoDB" id="430408at2"/>
<dbReference type="AlphaFoldDB" id="F4LIK7"/>
<sequence length="394" mass="43747">MNVSTVEKNKCFGCGSCFQACPKNAIRMEADSEGFLFPKVDEEKCIDCGLCVKKCPSLSPVNIEKDFVQECYSAVYLADDVCKNSASGGAFASFAINTLKDVGVVFGCAYDDDLNAIHVKIDSLKELSKLQGSKYVSSDTKNTFIETKEILDSGKKVLYSGRPCQITGLLKFLGRQYDNLVTVDLVCHGVPSQLLFSKYLEWLGTKIGGKIIYYSFRDKDAGGWSCGGKFKTKTKTKTMEASCDPYYASFLRGETYRLSCYECPFANAERIGDLSICDFWGVEKFYPEIDTSKGVSGIIVNSGKGKKLLEKCADSFSIKEISLEELKKQNTNLNHPTPMPEKRKTVYKDSLAGGKFTANGIKYASSLEFYLRQTALKYMPKKLKKIIKTVLGEK</sequence>
<evidence type="ECO:0000256" key="2">
    <source>
        <dbReference type="ARBA" id="ARBA00023004"/>
    </source>
</evidence>
<dbReference type="InterPro" id="IPR052977">
    <property type="entry name" value="Polyferredoxin-like_ET"/>
</dbReference>
<dbReference type="InterPro" id="IPR017896">
    <property type="entry name" value="4Fe4S_Fe-S-bd"/>
</dbReference>
<dbReference type="Pfam" id="PF12838">
    <property type="entry name" value="Fer4_7"/>
    <property type="match status" value="1"/>
</dbReference>
<dbReference type="eggNOG" id="COG1143">
    <property type="taxonomic scope" value="Bacteria"/>
</dbReference>
<dbReference type="Gene3D" id="3.30.70.20">
    <property type="match status" value="1"/>
</dbReference>
<dbReference type="HOGENOM" id="CLU_037958_1_0_12"/>
<keyword evidence="1" id="KW-0479">Metal-binding</keyword>
<keyword evidence="2" id="KW-0408">Iron</keyword>
<dbReference type="InterPro" id="IPR017900">
    <property type="entry name" value="4Fe4S_Fe_S_CS"/>
</dbReference>
<dbReference type="PANTHER" id="PTHR43193">
    <property type="match status" value="1"/>
</dbReference>
<dbReference type="PROSITE" id="PS51379">
    <property type="entry name" value="4FE4S_FER_2"/>
    <property type="match status" value="2"/>
</dbReference>
<evidence type="ECO:0000313" key="5">
    <source>
        <dbReference type="EMBL" id="AEE17232.1"/>
    </source>
</evidence>
<reference evidence="6" key="1">
    <citation type="submission" date="2011-04" db="EMBL/GenBank/DDBJ databases">
        <title>The complete genome of Treponema brennaborense DSM 12168.</title>
        <authorList>
            <person name="Lucas S."/>
            <person name="Han J."/>
            <person name="Lapidus A."/>
            <person name="Bruce D."/>
            <person name="Goodwin L."/>
            <person name="Pitluck S."/>
            <person name="Peters L."/>
            <person name="Kyrpides N."/>
            <person name="Mavromatis K."/>
            <person name="Ivanova N."/>
            <person name="Mikhailova N."/>
            <person name="Pagani I."/>
            <person name="Teshima H."/>
            <person name="Detter J.C."/>
            <person name="Tapia R."/>
            <person name="Han C."/>
            <person name="Land M."/>
            <person name="Hauser L."/>
            <person name="Markowitz V."/>
            <person name="Cheng J.-F."/>
            <person name="Hugenholtz P."/>
            <person name="Woyke T."/>
            <person name="Wu D."/>
            <person name="Gronow S."/>
            <person name="Wellnitz S."/>
            <person name="Brambilla E."/>
            <person name="Klenk H.-P."/>
            <person name="Eisen J.A."/>
        </authorList>
    </citation>
    <scope>NUCLEOTIDE SEQUENCE [LARGE SCALE GENOMIC DNA]</scope>
    <source>
        <strain evidence="6">DSM 12168 / CIP 105900 / DD5/3</strain>
    </source>
</reference>
<dbReference type="PANTHER" id="PTHR43193:SF2">
    <property type="entry name" value="POLYFERREDOXIN PROTEIN FWDF"/>
    <property type="match status" value="1"/>
</dbReference>
<dbReference type="GO" id="GO:0046872">
    <property type="term" value="F:metal ion binding"/>
    <property type="evidence" value="ECO:0007669"/>
    <property type="project" value="UniProtKB-KW"/>
</dbReference>
<dbReference type="Proteomes" id="UP000006546">
    <property type="component" value="Chromosome"/>
</dbReference>
<evidence type="ECO:0000256" key="1">
    <source>
        <dbReference type="ARBA" id="ARBA00022723"/>
    </source>
</evidence>
<evidence type="ECO:0000259" key="4">
    <source>
        <dbReference type="PROSITE" id="PS51379"/>
    </source>
</evidence>
<dbReference type="STRING" id="906968.Trebr_1812"/>
<name>F4LIK7_TREBD</name>